<dbReference type="SUPFAM" id="SSF52540">
    <property type="entry name" value="P-loop containing nucleoside triphosphate hydrolases"/>
    <property type="match status" value="1"/>
</dbReference>
<evidence type="ECO:0000256" key="11">
    <source>
        <dbReference type="SAM" id="Phobius"/>
    </source>
</evidence>
<dbReference type="InterPro" id="IPR042101">
    <property type="entry name" value="SRP54_N_sf"/>
</dbReference>
<comment type="catalytic activity">
    <reaction evidence="8 9">
        <text>GTP + H2O = GDP + phosphate + H(+)</text>
        <dbReference type="Rhea" id="RHEA:19669"/>
        <dbReference type="ChEBI" id="CHEBI:15377"/>
        <dbReference type="ChEBI" id="CHEBI:15378"/>
        <dbReference type="ChEBI" id="CHEBI:37565"/>
        <dbReference type="ChEBI" id="CHEBI:43474"/>
        <dbReference type="ChEBI" id="CHEBI:58189"/>
        <dbReference type="EC" id="3.6.5.4"/>
    </reaction>
</comment>
<keyword evidence="5 9" id="KW-0342">GTP-binding</keyword>
<evidence type="ECO:0000259" key="12">
    <source>
        <dbReference type="PROSITE" id="PS00300"/>
    </source>
</evidence>
<reference evidence="13" key="1">
    <citation type="submission" date="2023-07" db="EMBL/GenBank/DDBJ databases">
        <title>Marinobacter sp. chi1 genome sequencing and assembly.</title>
        <authorList>
            <person name="Park S."/>
        </authorList>
    </citation>
    <scope>NUCLEOTIDE SEQUENCE</scope>
    <source>
        <strain evidence="13">Chi1</strain>
    </source>
</reference>
<dbReference type="InterPro" id="IPR000897">
    <property type="entry name" value="SRP54_GTPase_dom"/>
</dbReference>
<dbReference type="EMBL" id="JAUMIS010000001">
    <property type="protein sequence ID" value="MDO3721234.1"/>
    <property type="molecule type" value="Genomic_DNA"/>
</dbReference>
<keyword evidence="2 9" id="KW-0963">Cytoplasm</keyword>
<dbReference type="SMART" id="SM00962">
    <property type="entry name" value="SRP54"/>
    <property type="match status" value="1"/>
</dbReference>
<dbReference type="SMART" id="SM00963">
    <property type="entry name" value="SRP54_N"/>
    <property type="match status" value="1"/>
</dbReference>
<keyword evidence="3 9" id="KW-0547">Nucleotide-binding</keyword>
<keyword evidence="7 9" id="KW-0675">Receptor</keyword>
<evidence type="ECO:0000256" key="7">
    <source>
        <dbReference type="ARBA" id="ARBA00023170"/>
    </source>
</evidence>
<comment type="subunit">
    <text evidence="9">Part of the signal recognition particle protein translocation system, which is composed of SRP and FtsY. SRP is a ribonucleoprotein composed of Ffh and a 4.5S RNA molecule.</text>
</comment>
<keyword evidence="11" id="KW-1133">Transmembrane helix</keyword>
<keyword evidence="14" id="KW-1185">Reference proteome</keyword>
<dbReference type="InterPro" id="IPR036225">
    <property type="entry name" value="SRP/SRP_N"/>
</dbReference>
<dbReference type="PROSITE" id="PS00300">
    <property type="entry name" value="SRP54"/>
    <property type="match status" value="1"/>
</dbReference>
<feature type="binding site" evidence="9">
    <location>
        <begin position="286"/>
        <end position="290"/>
    </location>
    <ligand>
        <name>GTP</name>
        <dbReference type="ChEBI" id="CHEBI:37565"/>
    </ligand>
</feature>
<dbReference type="CDD" id="cd17874">
    <property type="entry name" value="FtsY"/>
    <property type="match status" value="1"/>
</dbReference>
<evidence type="ECO:0000256" key="6">
    <source>
        <dbReference type="ARBA" id="ARBA00023136"/>
    </source>
</evidence>
<evidence type="ECO:0000256" key="5">
    <source>
        <dbReference type="ARBA" id="ARBA00023134"/>
    </source>
</evidence>
<dbReference type="EC" id="3.6.5.4" evidence="9"/>
<keyword evidence="4 9" id="KW-0378">Hydrolase</keyword>
<dbReference type="HAMAP" id="MF_00920">
    <property type="entry name" value="FtsY"/>
    <property type="match status" value="1"/>
</dbReference>
<name>A0ABT8VZ11_9GAMM</name>
<keyword evidence="11" id="KW-0812">Transmembrane</keyword>
<dbReference type="Gene3D" id="1.20.120.140">
    <property type="entry name" value="Signal recognition particle SRP54, nucleotide-binding domain"/>
    <property type="match status" value="1"/>
</dbReference>
<feature type="transmembrane region" description="Helical" evidence="11">
    <location>
        <begin position="6"/>
        <end position="24"/>
    </location>
</feature>
<dbReference type="Gene3D" id="3.40.50.300">
    <property type="entry name" value="P-loop containing nucleotide triphosphate hydrolases"/>
    <property type="match status" value="1"/>
</dbReference>
<accession>A0ABT8VZ11</accession>
<evidence type="ECO:0000256" key="3">
    <source>
        <dbReference type="ARBA" id="ARBA00022741"/>
    </source>
</evidence>
<feature type="binding site" evidence="9">
    <location>
        <begin position="204"/>
        <end position="211"/>
    </location>
    <ligand>
        <name>GTP</name>
        <dbReference type="ChEBI" id="CHEBI:37565"/>
    </ligand>
</feature>
<comment type="caution">
    <text evidence="13">The sequence shown here is derived from an EMBL/GenBank/DDBJ whole genome shotgun (WGS) entry which is preliminary data.</text>
</comment>
<dbReference type="InterPro" id="IPR004390">
    <property type="entry name" value="SR_rcpt_FtsY"/>
</dbReference>
<gene>
    <name evidence="9 13" type="primary">ftsY</name>
    <name evidence="13" type="ORF">QVZ43_05830</name>
</gene>
<feature type="compositionally biased region" description="Basic and acidic residues" evidence="10">
    <location>
        <begin position="38"/>
        <end position="47"/>
    </location>
</feature>
<sequence length="398" mass="42545">MTAEWISVGLLALLVLVFVLDIVGNRRRAPRPKPVPQRKPDVARGVEPEQPQAKAPAEDVKAAVDETPEIVEAPAEVEPAPAPEPVPEPEPEPQVSVFERIKQGLGKTRASLTGGLADLFSVGKKIDEDLLEEIETSLLTADVGVTATSEIIDSLTDKLERNQLKDGEALRKALQGELRGLLEGVTRPLTVDAGKKPYVILMVGVNGVGKTTTIGKLTKKFQSEGKSVMLAAGDTFRAAAVEQLQVWGERNNVPVVAQQTGADSASVIFDAIQSAQSRGADVVIADTAGRLQNKDNLMNELEKVVRVMKKLDDSAPHEVMLVLDAGTGQNALSQAQVFQQAVGVSGITLTKLDGTAKGGIVFAIARQLQLPIRFIGVGEQVDDLRSFDAETFVEALFD</sequence>
<dbReference type="PANTHER" id="PTHR43134">
    <property type="entry name" value="SIGNAL RECOGNITION PARTICLE RECEPTOR SUBUNIT ALPHA"/>
    <property type="match status" value="1"/>
</dbReference>
<evidence type="ECO:0000256" key="10">
    <source>
        <dbReference type="SAM" id="MobiDB-lite"/>
    </source>
</evidence>
<protein>
    <recommendedName>
        <fullName evidence="9">Signal recognition particle receptor FtsY</fullName>
        <shortName evidence="9">SRP receptor</shortName>
        <ecNumber evidence="9">3.6.5.4</ecNumber>
    </recommendedName>
</protein>
<keyword evidence="1 9" id="KW-1003">Cell membrane</keyword>
<dbReference type="PANTHER" id="PTHR43134:SF1">
    <property type="entry name" value="SIGNAL RECOGNITION PARTICLE RECEPTOR SUBUNIT ALPHA"/>
    <property type="match status" value="1"/>
</dbReference>
<evidence type="ECO:0000313" key="13">
    <source>
        <dbReference type="EMBL" id="MDO3721234.1"/>
    </source>
</evidence>
<dbReference type="InterPro" id="IPR013822">
    <property type="entry name" value="Signal_recog_particl_SRP54_hlx"/>
</dbReference>
<evidence type="ECO:0000256" key="8">
    <source>
        <dbReference type="ARBA" id="ARBA00048027"/>
    </source>
</evidence>
<evidence type="ECO:0000256" key="1">
    <source>
        <dbReference type="ARBA" id="ARBA00022475"/>
    </source>
</evidence>
<feature type="region of interest" description="Disordered" evidence="10">
    <location>
        <begin position="28"/>
        <end position="68"/>
    </location>
</feature>
<dbReference type="RefSeq" id="WP_302909212.1">
    <property type="nucleotide sequence ID" value="NZ_JAUMIS010000001.1"/>
</dbReference>
<dbReference type="Pfam" id="PF00448">
    <property type="entry name" value="SRP54"/>
    <property type="match status" value="1"/>
</dbReference>
<dbReference type="Proteomes" id="UP001168640">
    <property type="component" value="Unassembled WGS sequence"/>
</dbReference>
<evidence type="ECO:0000256" key="9">
    <source>
        <dbReference type="HAMAP-Rule" id="MF_00920"/>
    </source>
</evidence>
<keyword evidence="6 9" id="KW-0472">Membrane</keyword>
<comment type="similarity">
    <text evidence="9">Belongs to the GTP-binding SRP family. FtsY subfamily.</text>
</comment>
<feature type="domain" description="SRP54-type proteins GTP-binding" evidence="12">
    <location>
        <begin position="371"/>
        <end position="384"/>
    </location>
</feature>
<dbReference type="InterPro" id="IPR027417">
    <property type="entry name" value="P-loop_NTPase"/>
</dbReference>
<feature type="binding site" evidence="9">
    <location>
        <begin position="350"/>
        <end position="353"/>
    </location>
    <ligand>
        <name>GTP</name>
        <dbReference type="ChEBI" id="CHEBI:37565"/>
    </ligand>
</feature>
<organism evidence="13 14">
    <name type="scientific">Marinobacter suaedae</name>
    <dbReference type="NCBI Taxonomy" id="3057675"/>
    <lineage>
        <taxon>Bacteria</taxon>
        <taxon>Pseudomonadati</taxon>
        <taxon>Pseudomonadota</taxon>
        <taxon>Gammaproteobacteria</taxon>
        <taxon>Pseudomonadales</taxon>
        <taxon>Marinobacteraceae</taxon>
        <taxon>Marinobacter</taxon>
    </lineage>
</organism>
<comment type="subcellular location">
    <subcellularLocation>
        <location evidence="9">Cell membrane</location>
        <topology evidence="9">Peripheral membrane protein</topology>
        <orientation evidence="9">Cytoplasmic side</orientation>
    </subcellularLocation>
    <subcellularLocation>
        <location evidence="9">Cytoplasm</location>
    </subcellularLocation>
</comment>
<dbReference type="Pfam" id="PF02881">
    <property type="entry name" value="SRP54_N"/>
    <property type="match status" value="1"/>
</dbReference>
<dbReference type="SUPFAM" id="SSF47364">
    <property type="entry name" value="Domain of the SRP/SRP receptor G-proteins"/>
    <property type="match status" value="1"/>
</dbReference>
<dbReference type="SMART" id="SM00382">
    <property type="entry name" value="AAA"/>
    <property type="match status" value="1"/>
</dbReference>
<evidence type="ECO:0000256" key="2">
    <source>
        <dbReference type="ARBA" id="ARBA00022490"/>
    </source>
</evidence>
<dbReference type="NCBIfam" id="TIGR00064">
    <property type="entry name" value="ftsY"/>
    <property type="match status" value="1"/>
</dbReference>
<comment type="function">
    <text evidence="9">Involved in targeting and insertion of nascent membrane proteins into the cytoplasmic membrane. Acts as a receptor for the complex formed by the signal recognition particle (SRP) and the ribosome-nascent chain (RNC). Interaction with SRP-RNC leads to the transfer of the RNC complex to the Sec translocase for insertion into the membrane, the hydrolysis of GTP by both Ffh and FtsY, and the dissociation of the SRP-FtsY complex into the individual components.</text>
</comment>
<evidence type="ECO:0000256" key="4">
    <source>
        <dbReference type="ARBA" id="ARBA00022801"/>
    </source>
</evidence>
<evidence type="ECO:0000313" key="14">
    <source>
        <dbReference type="Proteomes" id="UP001168640"/>
    </source>
</evidence>
<dbReference type="InterPro" id="IPR003593">
    <property type="entry name" value="AAA+_ATPase"/>
</dbReference>
<proteinExistence type="inferred from homology"/>